<dbReference type="PANTHER" id="PTHR43181:SF1">
    <property type="entry name" value="2-C-METHYL-D-ERYTHRITOL 2,4-CYCLODIPHOSPHATE SYNTHASE, CHLOROPLASTIC"/>
    <property type="match status" value="1"/>
</dbReference>
<dbReference type="InterPro" id="IPR003526">
    <property type="entry name" value="MECDP_synthase"/>
</dbReference>
<dbReference type="UniPathway" id="UPA00056">
    <property type="reaction ID" value="UER00095"/>
</dbReference>
<comment type="pathway">
    <text evidence="4">Isoprenoid biosynthesis; isopentenyl diphosphate biosynthesis via DXP pathway; isopentenyl diphosphate from 1-deoxy-D-xylulose 5-phosphate: step 4/6.</text>
</comment>
<dbReference type="PANTHER" id="PTHR43181">
    <property type="entry name" value="2-C-METHYL-D-ERYTHRITOL 2,4-CYCLODIPHOSPHATE SYNTHASE, CHLOROPLASTIC"/>
    <property type="match status" value="1"/>
</dbReference>
<dbReference type="GO" id="GO:0046872">
    <property type="term" value="F:metal ion binding"/>
    <property type="evidence" value="ECO:0007669"/>
    <property type="project" value="UniProtKB-KW"/>
</dbReference>
<evidence type="ECO:0000256" key="5">
    <source>
        <dbReference type="ARBA" id="ARBA00008480"/>
    </source>
</evidence>
<dbReference type="Gene3D" id="3.30.1330.50">
    <property type="entry name" value="2-C-methyl-D-erythritol 2,4-cyclodiphosphate synthase"/>
    <property type="match status" value="2"/>
</dbReference>
<comment type="subunit">
    <text evidence="6">Homotrimer.</text>
</comment>
<evidence type="ECO:0000256" key="4">
    <source>
        <dbReference type="ARBA" id="ARBA00004709"/>
    </source>
</evidence>
<sequence>MAMPAPPLSASPIPRKPLFLPTHSHSFPLSRLSIRPTTTKVATVRPSVSAVATSEVGQAPLSAIPSKALPFRVGHGFDLHRLEPGYPLIIGGIDIPHDKGCEAHSDVRPSVSAVATSEVGQAPLSAIPSKALPFRVGHGFDLHRLEPGYPLIIGGIDIPHDKGCEAHSDGDVLLHCVVDAILGALGLPDIGQIFPDNDPKWKGAPSSVFIKEAVRLMHEAGYELGNLDATLILQRPKVSPHKEAIKANLSALLGADPAVVNLKAKTHEKVDSLGENRSIAAHTVVLLMRK</sequence>
<dbReference type="GO" id="GO:0019288">
    <property type="term" value="P:isopentenyl diphosphate biosynthetic process, methylerythritol 4-phosphate pathway"/>
    <property type="evidence" value="ECO:0007669"/>
    <property type="project" value="UniProtKB-UniPathway"/>
</dbReference>
<reference evidence="15 16" key="1">
    <citation type="submission" date="2019-06" db="EMBL/GenBank/DDBJ databases">
        <title>A chromosomal-level reference genome of Carpinus fangiana (Coryloideae, Betulaceae).</title>
        <authorList>
            <person name="Yang X."/>
            <person name="Wang Z."/>
            <person name="Zhang L."/>
            <person name="Hao G."/>
            <person name="Liu J."/>
            <person name="Yang Y."/>
        </authorList>
    </citation>
    <scope>NUCLEOTIDE SEQUENCE [LARGE SCALE GENOMIC DNA]</scope>
    <source>
        <strain evidence="15">Cfa_2016G</strain>
        <tissue evidence="15">Leaf</tissue>
    </source>
</reference>
<evidence type="ECO:0000256" key="9">
    <source>
        <dbReference type="ARBA" id="ARBA00022723"/>
    </source>
</evidence>
<feature type="domain" description="2-C-methyl-D-erythritol 2,4-cyclodiphosphate synthase" evidence="14">
    <location>
        <begin position="71"/>
        <end position="114"/>
    </location>
</feature>
<dbReference type="Pfam" id="PF02542">
    <property type="entry name" value="YgbB"/>
    <property type="match status" value="2"/>
</dbReference>
<evidence type="ECO:0000256" key="13">
    <source>
        <dbReference type="RuleBase" id="RU004395"/>
    </source>
</evidence>
<accession>A0A5N6R374</accession>
<evidence type="ECO:0000256" key="3">
    <source>
        <dbReference type="ARBA" id="ARBA00004229"/>
    </source>
</evidence>
<dbReference type="HAMAP" id="MF_00107">
    <property type="entry name" value="IspF"/>
    <property type="match status" value="1"/>
</dbReference>
<keyword evidence="11 13" id="KW-0414">Isoprene biosynthesis</keyword>
<keyword evidence="7" id="KW-0150">Chloroplast</keyword>
<dbReference type="SUPFAM" id="SSF69765">
    <property type="entry name" value="IpsF-like"/>
    <property type="match status" value="2"/>
</dbReference>
<keyword evidence="10" id="KW-0809">Transit peptide</keyword>
<comment type="subcellular location">
    <subcellularLocation>
        <location evidence="3">Plastid</location>
        <location evidence="3">Chloroplast</location>
    </subcellularLocation>
</comment>
<evidence type="ECO:0000256" key="7">
    <source>
        <dbReference type="ARBA" id="ARBA00022528"/>
    </source>
</evidence>
<evidence type="ECO:0000256" key="11">
    <source>
        <dbReference type="ARBA" id="ARBA00023229"/>
    </source>
</evidence>
<organism evidence="15 16">
    <name type="scientific">Carpinus fangiana</name>
    <dbReference type="NCBI Taxonomy" id="176857"/>
    <lineage>
        <taxon>Eukaryota</taxon>
        <taxon>Viridiplantae</taxon>
        <taxon>Streptophyta</taxon>
        <taxon>Embryophyta</taxon>
        <taxon>Tracheophyta</taxon>
        <taxon>Spermatophyta</taxon>
        <taxon>Magnoliopsida</taxon>
        <taxon>eudicotyledons</taxon>
        <taxon>Gunneridae</taxon>
        <taxon>Pentapetalae</taxon>
        <taxon>rosids</taxon>
        <taxon>fabids</taxon>
        <taxon>Fagales</taxon>
        <taxon>Betulaceae</taxon>
        <taxon>Carpinus</taxon>
    </lineage>
</organism>
<dbReference type="InterPro" id="IPR020555">
    <property type="entry name" value="MECDP_synthase_CS"/>
</dbReference>
<dbReference type="GO" id="GO:0009507">
    <property type="term" value="C:chloroplast"/>
    <property type="evidence" value="ECO:0007669"/>
    <property type="project" value="UniProtKB-SubCell"/>
</dbReference>
<evidence type="ECO:0000313" key="16">
    <source>
        <dbReference type="Proteomes" id="UP000327013"/>
    </source>
</evidence>
<evidence type="ECO:0000259" key="14">
    <source>
        <dbReference type="Pfam" id="PF02542"/>
    </source>
</evidence>
<dbReference type="FunFam" id="3.30.1330.50:FF:000002">
    <property type="entry name" value="2-C-methyl-D-erythritol 2,4-cyclodiphosphate synthase"/>
    <property type="match status" value="1"/>
</dbReference>
<dbReference type="AlphaFoldDB" id="A0A5N6R374"/>
<dbReference type="OrthoDB" id="2015434at2759"/>
<proteinExistence type="inferred from homology"/>
<protein>
    <recommendedName>
        <fullName evidence="13">2-C-methyl-D-erythritol 2,4-cyclodiphosphate synthase</fullName>
        <ecNumber evidence="13">4.6.1.12</ecNumber>
    </recommendedName>
</protein>
<comment type="similarity">
    <text evidence="5 13">Belongs to the IspF family.</text>
</comment>
<dbReference type="PROSITE" id="PS01350">
    <property type="entry name" value="ISPF"/>
    <property type="match status" value="1"/>
</dbReference>
<dbReference type="EC" id="4.6.1.12" evidence="13"/>
<keyword evidence="16" id="KW-1185">Reference proteome</keyword>
<evidence type="ECO:0000313" key="15">
    <source>
        <dbReference type="EMBL" id="KAE8055399.1"/>
    </source>
</evidence>
<dbReference type="CDD" id="cd00554">
    <property type="entry name" value="MECDP_synthase"/>
    <property type="match status" value="1"/>
</dbReference>
<keyword evidence="8" id="KW-0934">Plastid</keyword>
<dbReference type="EMBL" id="CM017325">
    <property type="protein sequence ID" value="KAE8055399.1"/>
    <property type="molecule type" value="Genomic_DNA"/>
</dbReference>
<keyword evidence="12 13" id="KW-0456">Lyase</keyword>
<gene>
    <name evidence="15" type="ORF">FH972_012239</name>
</gene>
<evidence type="ECO:0000256" key="2">
    <source>
        <dbReference type="ARBA" id="ARBA00001968"/>
    </source>
</evidence>
<keyword evidence="9" id="KW-0479">Metal-binding</keyword>
<feature type="domain" description="2-C-methyl-D-erythritol 2,4-cyclodiphosphate synthase" evidence="14">
    <location>
        <begin position="134"/>
        <end position="287"/>
    </location>
</feature>
<dbReference type="GO" id="GO:0016114">
    <property type="term" value="P:terpenoid biosynthetic process"/>
    <property type="evidence" value="ECO:0007669"/>
    <property type="project" value="InterPro"/>
</dbReference>
<dbReference type="InterPro" id="IPR036571">
    <property type="entry name" value="MECDP_synthase_sf"/>
</dbReference>
<comment type="catalytic activity">
    <reaction evidence="1 13">
        <text>4-CDP-2-C-methyl-D-erythritol 2-phosphate = 2-C-methyl-D-erythritol 2,4-cyclic diphosphate + CMP</text>
        <dbReference type="Rhea" id="RHEA:23864"/>
        <dbReference type="ChEBI" id="CHEBI:57919"/>
        <dbReference type="ChEBI" id="CHEBI:58483"/>
        <dbReference type="ChEBI" id="CHEBI:60377"/>
        <dbReference type="EC" id="4.6.1.12"/>
    </reaction>
</comment>
<dbReference type="NCBIfam" id="TIGR00151">
    <property type="entry name" value="ispF"/>
    <property type="match status" value="1"/>
</dbReference>
<name>A0A5N6R374_9ROSI</name>
<dbReference type="GO" id="GO:0008685">
    <property type="term" value="F:2-C-methyl-D-erythritol 2,4-cyclodiphosphate synthase activity"/>
    <property type="evidence" value="ECO:0007669"/>
    <property type="project" value="UniProtKB-EC"/>
</dbReference>
<dbReference type="Proteomes" id="UP000327013">
    <property type="component" value="Chromosome 5"/>
</dbReference>
<evidence type="ECO:0000256" key="8">
    <source>
        <dbReference type="ARBA" id="ARBA00022640"/>
    </source>
</evidence>
<evidence type="ECO:0000256" key="6">
    <source>
        <dbReference type="ARBA" id="ARBA00011233"/>
    </source>
</evidence>
<evidence type="ECO:0000256" key="12">
    <source>
        <dbReference type="ARBA" id="ARBA00023239"/>
    </source>
</evidence>
<evidence type="ECO:0000256" key="10">
    <source>
        <dbReference type="ARBA" id="ARBA00022946"/>
    </source>
</evidence>
<comment type="cofactor">
    <cofactor evidence="2">
        <name>a divalent metal cation</name>
        <dbReference type="ChEBI" id="CHEBI:60240"/>
    </cofactor>
</comment>
<evidence type="ECO:0000256" key="1">
    <source>
        <dbReference type="ARBA" id="ARBA00000200"/>
    </source>
</evidence>